<evidence type="ECO:0000313" key="3">
    <source>
        <dbReference type="EMBL" id="ORY58398.1"/>
    </source>
</evidence>
<dbReference type="OrthoDB" id="429143at2759"/>
<dbReference type="SUPFAM" id="SSF51905">
    <property type="entry name" value="FAD/NAD(P)-binding domain"/>
    <property type="match status" value="1"/>
</dbReference>
<comment type="caution">
    <text evidence="3">The sequence shown here is derived from an EMBL/GenBank/DDBJ whole genome shotgun (WGS) entry which is preliminary data.</text>
</comment>
<organism evidence="3 4">
    <name type="scientific">Pseudomassariella vexata</name>
    <dbReference type="NCBI Taxonomy" id="1141098"/>
    <lineage>
        <taxon>Eukaryota</taxon>
        <taxon>Fungi</taxon>
        <taxon>Dikarya</taxon>
        <taxon>Ascomycota</taxon>
        <taxon>Pezizomycotina</taxon>
        <taxon>Sordariomycetes</taxon>
        <taxon>Xylariomycetidae</taxon>
        <taxon>Amphisphaeriales</taxon>
        <taxon>Pseudomassariaceae</taxon>
        <taxon>Pseudomassariella</taxon>
    </lineage>
</organism>
<evidence type="ECO:0000313" key="4">
    <source>
        <dbReference type="Proteomes" id="UP000193689"/>
    </source>
</evidence>
<accession>A0A1Y2DGM0</accession>
<keyword evidence="4" id="KW-1185">Reference proteome</keyword>
<protein>
    <submittedName>
        <fullName evidence="3">FAD dependent oxidoreductase</fullName>
    </submittedName>
</protein>
<dbReference type="InterPro" id="IPR036188">
    <property type="entry name" value="FAD/NAD-bd_sf"/>
</dbReference>
<dbReference type="GO" id="GO:0005737">
    <property type="term" value="C:cytoplasm"/>
    <property type="evidence" value="ECO:0007669"/>
    <property type="project" value="TreeGrafter"/>
</dbReference>
<proteinExistence type="predicted"/>
<gene>
    <name evidence="3" type="ORF">BCR38DRAFT_447176</name>
</gene>
<dbReference type="PANTHER" id="PTHR13847:SF284">
    <property type="entry name" value="FAD DEPENDENT OXIDOREDUCTASE DOMAIN-CONTAINING PROTEIN"/>
    <property type="match status" value="1"/>
</dbReference>
<sequence>MEQRAAIPVSLPRADPTQSYWQDPPDDIADLRSTEALPQSADIVIIGSGISGAAVAWNLFQNGTHDILMLEARQACSGATGRNGGHTKAASYRSFLHHAKEYGTDAAAQIARLELDNIRAVHAFTREHSIPCDSYPCDTIDVIYDRAQWEHGQRAIQAMRDAMPGHPAAEYTLYSLEEVQDKFYCGKGGDESVCGGIVYEAGSLSGYKLGIGVLKLCLDRRLNLQTNTPALALEKTDDGKWKVETPRGSIIAAKVVLATNGYTAHLLKRFQGLIVPTRGHVTAQRPGQNMPSEGLATTYSFIYDKGFEYMIPRPKGTRFEGDIVIGGGLFKAPENGLMENGTTDDTEADNIIQEFLYECLPSYFGDNWGEDHPDGRIRKQWTGIMGYSPDGVPFVGEVSGEKNLWMSCSFQGHGMVLCWMCAKALACMMDGRDDAELKGWFPDAFRISEKRMGSTFQGLLHVTAEEAS</sequence>
<dbReference type="RefSeq" id="XP_040711315.1">
    <property type="nucleotide sequence ID" value="XM_040861131.1"/>
</dbReference>
<feature type="domain" description="FAD dependent oxidoreductase" evidence="2">
    <location>
        <begin position="42"/>
        <end position="427"/>
    </location>
</feature>
<dbReference type="InterPro" id="IPR006076">
    <property type="entry name" value="FAD-dep_OxRdtase"/>
</dbReference>
<dbReference type="EMBL" id="MCFJ01000016">
    <property type="protein sequence ID" value="ORY58398.1"/>
    <property type="molecule type" value="Genomic_DNA"/>
</dbReference>
<name>A0A1Y2DGM0_9PEZI</name>
<dbReference type="Gene3D" id="3.30.9.10">
    <property type="entry name" value="D-Amino Acid Oxidase, subunit A, domain 2"/>
    <property type="match status" value="1"/>
</dbReference>
<dbReference type="GeneID" id="63777343"/>
<evidence type="ECO:0000256" key="1">
    <source>
        <dbReference type="SAM" id="MobiDB-lite"/>
    </source>
</evidence>
<feature type="region of interest" description="Disordered" evidence="1">
    <location>
        <begin position="1"/>
        <end position="23"/>
    </location>
</feature>
<dbReference type="Pfam" id="PF01266">
    <property type="entry name" value="DAO"/>
    <property type="match status" value="1"/>
</dbReference>
<dbReference type="InParanoid" id="A0A1Y2DGM0"/>
<dbReference type="Proteomes" id="UP000193689">
    <property type="component" value="Unassembled WGS sequence"/>
</dbReference>
<evidence type="ECO:0000259" key="2">
    <source>
        <dbReference type="Pfam" id="PF01266"/>
    </source>
</evidence>
<dbReference type="AlphaFoldDB" id="A0A1Y2DGM0"/>
<dbReference type="PANTHER" id="PTHR13847">
    <property type="entry name" value="SARCOSINE DEHYDROGENASE-RELATED"/>
    <property type="match status" value="1"/>
</dbReference>
<dbReference type="STRING" id="1141098.A0A1Y2DGM0"/>
<dbReference type="Gene3D" id="3.50.50.60">
    <property type="entry name" value="FAD/NAD(P)-binding domain"/>
    <property type="match status" value="1"/>
</dbReference>
<reference evidence="3 4" key="1">
    <citation type="submission" date="2016-07" db="EMBL/GenBank/DDBJ databases">
        <title>Pervasive Adenine N6-methylation of Active Genes in Fungi.</title>
        <authorList>
            <consortium name="DOE Joint Genome Institute"/>
            <person name="Mondo S.J."/>
            <person name="Dannebaum R.O."/>
            <person name="Kuo R.C."/>
            <person name="Labutti K."/>
            <person name="Haridas S."/>
            <person name="Kuo A."/>
            <person name="Salamov A."/>
            <person name="Ahrendt S.R."/>
            <person name="Lipzen A."/>
            <person name="Sullivan W."/>
            <person name="Andreopoulos W.B."/>
            <person name="Clum A."/>
            <person name="Lindquist E."/>
            <person name="Daum C."/>
            <person name="Ramamoorthy G.K."/>
            <person name="Gryganskyi A."/>
            <person name="Culley D."/>
            <person name="Magnuson J.K."/>
            <person name="James T.Y."/>
            <person name="O'Malley M.A."/>
            <person name="Stajich J.E."/>
            <person name="Spatafora J.W."/>
            <person name="Visel A."/>
            <person name="Grigoriev I.V."/>
        </authorList>
    </citation>
    <scope>NUCLEOTIDE SEQUENCE [LARGE SCALE GENOMIC DNA]</scope>
    <source>
        <strain evidence="3 4">CBS 129021</strain>
    </source>
</reference>